<dbReference type="InterPro" id="IPR001680">
    <property type="entry name" value="WD40_rpt"/>
</dbReference>
<protein>
    <recommendedName>
        <fullName evidence="4">Effector-associated domain-containing protein</fullName>
    </recommendedName>
</protein>
<evidence type="ECO:0000256" key="1">
    <source>
        <dbReference type="ARBA" id="ARBA00022574"/>
    </source>
</evidence>
<evidence type="ECO:0000259" key="4">
    <source>
        <dbReference type="Pfam" id="PF19954"/>
    </source>
</evidence>
<feature type="repeat" description="WD" evidence="3">
    <location>
        <begin position="221"/>
        <end position="252"/>
    </location>
</feature>
<evidence type="ECO:0000256" key="2">
    <source>
        <dbReference type="ARBA" id="ARBA00022737"/>
    </source>
</evidence>
<reference evidence="5" key="1">
    <citation type="submission" date="2021-05" db="EMBL/GenBank/DDBJ databases">
        <authorList>
            <person name="Pietrasiak N."/>
            <person name="Ward R."/>
            <person name="Stajich J.E."/>
            <person name="Kurbessoian T."/>
        </authorList>
    </citation>
    <scope>NUCLEOTIDE SEQUENCE</scope>
    <source>
        <strain evidence="5">HA4357-MV3</strain>
    </source>
</reference>
<feature type="domain" description="Effector-associated" evidence="4">
    <location>
        <begin position="1"/>
        <end position="77"/>
    </location>
</feature>
<comment type="caution">
    <text evidence="5">The sequence shown here is derived from an EMBL/GenBank/DDBJ whole genome shotgun (WGS) entry which is preliminary data.</text>
</comment>
<name>A0A9E3H4K3_9NOST</name>
<dbReference type="InterPro" id="IPR036322">
    <property type="entry name" value="WD40_repeat_dom_sf"/>
</dbReference>
<gene>
    <name evidence="5" type="ORF">KME28_03850</name>
</gene>
<dbReference type="AlphaFoldDB" id="A0A9E3H4K3"/>
<dbReference type="InterPro" id="IPR050349">
    <property type="entry name" value="WD_LIS1/nudF_dynein_reg"/>
</dbReference>
<evidence type="ECO:0000313" key="6">
    <source>
        <dbReference type="Proteomes" id="UP000813215"/>
    </source>
</evidence>
<evidence type="ECO:0000313" key="5">
    <source>
        <dbReference type="EMBL" id="MBW4430885.1"/>
    </source>
</evidence>
<keyword evidence="2" id="KW-0677">Repeat</keyword>
<keyword evidence="1 3" id="KW-0853">WD repeat</keyword>
<dbReference type="Gene3D" id="2.130.10.10">
    <property type="entry name" value="YVTN repeat-like/Quinoprotein amine dehydrogenase"/>
    <property type="match status" value="2"/>
</dbReference>
<accession>A0A9E3H4K3</accession>
<feature type="repeat" description="WD" evidence="3">
    <location>
        <begin position="250"/>
        <end position="279"/>
    </location>
</feature>
<feature type="repeat" description="WD" evidence="3">
    <location>
        <begin position="280"/>
        <end position="313"/>
    </location>
</feature>
<dbReference type="SUPFAM" id="SSF50978">
    <property type="entry name" value="WD40 repeat-like"/>
    <property type="match status" value="1"/>
</dbReference>
<proteinExistence type="predicted"/>
<dbReference type="Pfam" id="PF19954">
    <property type="entry name" value="EAD10"/>
    <property type="match status" value="1"/>
</dbReference>
<reference evidence="5" key="2">
    <citation type="journal article" date="2022" name="Microbiol. Resour. Announc.">
        <title>Metagenome Sequencing to Explore Phylogenomics of Terrestrial Cyanobacteria.</title>
        <authorList>
            <person name="Ward R.D."/>
            <person name="Stajich J.E."/>
            <person name="Johansen J.R."/>
            <person name="Huntemann M."/>
            <person name="Clum A."/>
            <person name="Foster B."/>
            <person name="Foster B."/>
            <person name="Roux S."/>
            <person name="Palaniappan K."/>
            <person name="Varghese N."/>
            <person name="Mukherjee S."/>
            <person name="Reddy T.B.K."/>
            <person name="Daum C."/>
            <person name="Copeland A."/>
            <person name="Chen I.A."/>
            <person name="Ivanova N.N."/>
            <person name="Kyrpides N.C."/>
            <person name="Shapiro N."/>
            <person name="Eloe-Fadrosh E.A."/>
            <person name="Pietrasiak N."/>
        </authorList>
    </citation>
    <scope>NUCLEOTIDE SEQUENCE</scope>
    <source>
        <strain evidence="5">HA4357-MV3</strain>
    </source>
</reference>
<organism evidence="5 6">
    <name type="scientific">Pelatocladus maniniholoensis HA4357-MV3</name>
    <dbReference type="NCBI Taxonomy" id="1117104"/>
    <lineage>
        <taxon>Bacteria</taxon>
        <taxon>Bacillati</taxon>
        <taxon>Cyanobacteriota</taxon>
        <taxon>Cyanophyceae</taxon>
        <taxon>Nostocales</taxon>
        <taxon>Nostocaceae</taxon>
        <taxon>Pelatocladus</taxon>
    </lineage>
</organism>
<sequence length="313" mass="35435">MTHPEQIQETLHRVEIGKQTDEDIKFLRQQLLAGDRQIVSQLGKYNVNIGQGRDIHIGDRIYQQWDEQAIQALVKAIQKVTWRCVANLTENDYTQSIGIGIIDKLSKQLTDFSQQSVMRYGLKLAFSPNSQQEYFVSSGNQVIKRWQTNTWEMLREISVPFSITDTFDLWFTAVAISPNSQLIAACKAYQVNVWTLGTDNLIHTFGKTVFSNFFDVFGFDSVAFSPDSKILAANDNRDIKLWDIETGNVFSPDGKTLVSGGNDGKIVEWKITKKESQILPQQHSRGVTSIAISPDGETLISGGRDQTIKVWRR</sequence>
<dbReference type="SMART" id="SM00320">
    <property type="entry name" value="WD40"/>
    <property type="match status" value="4"/>
</dbReference>
<dbReference type="InterPro" id="IPR045429">
    <property type="entry name" value="EAD10"/>
</dbReference>
<dbReference type="PANTHER" id="PTHR44129">
    <property type="entry name" value="WD REPEAT-CONTAINING PROTEIN POP1"/>
    <property type="match status" value="1"/>
</dbReference>
<dbReference type="Proteomes" id="UP000813215">
    <property type="component" value="Unassembled WGS sequence"/>
</dbReference>
<evidence type="ECO:0000256" key="3">
    <source>
        <dbReference type="PROSITE-ProRule" id="PRU00221"/>
    </source>
</evidence>
<dbReference type="PROSITE" id="PS50082">
    <property type="entry name" value="WD_REPEATS_2"/>
    <property type="match status" value="3"/>
</dbReference>
<dbReference type="Pfam" id="PF00400">
    <property type="entry name" value="WD40"/>
    <property type="match status" value="3"/>
</dbReference>
<dbReference type="InterPro" id="IPR015943">
    <property type="entry name" value="WD40/YVTN_repeat-like_dom_sf"/>
</dbReference>
<dbReference type="EMBL" id="JAHHHW010000037">
    <property type="protein sequence ID" value="MBW4430885.1"/>
    <property type="molecule type" value="Genomic_DNA"/>
</dbReference>
<dbReference type="PROSITE" id="PS50294">
    <property type="entry name" value="WD_REPEATS_REGION"/>
    <property type="match status" value="1"/>
</dbReference>